<dbReference type="EMBL" id="REGN01000723">
    <property type="protein sequence ID" value="RNA39650.1"/>
    <property type="molecule type" value="Genomic_DNA"/>
</dbReference>
<protein>
    <submittedName>
        <fullName evidence="1">Uncharacterized protein</fullName>
    </submittedName>
</protein>
<keyword evidence="2" id="KW-1185">Reference proteome</keyword>
<gene>
    <name evidence="1" type="ORF">BpHYR1_004263</name>
</gene>
<dbReference type="Proteomes" id="UP000276133">
    <property type="component" value="Unassembled WGS sequence"/>
</dbReference>
<comment type="caution">
    <text evidence="1">The sequence shown here is derived from an EMBL/GenBank/DDBJ whole genome shotgun (WGS) entry which is preliminary data.</text>
</comment>
<proteinExistence type="predicted"/>
<evidence type="ECO:0000313" key="1">
    <source>
        <dbReference type="EMBL" id="RNA39650.1"/>
    </source>
</evidence>
<accession>A0A3M7SVP4</accession>
<name>A0A3M7SVP4_BRAPC</name>
<evidence type="ECO:0000313" key="2">
    <source>
        <dbReference type="Proteomes" id="UP000276133"/>
    </source>
</evidence>
<sequence length="100" mass="11815">MYRSGTGRKYYSENYLIELTVRLSAAVCIIDYTTVQFDKWISVIKIEFTLQNVEKTLLKIDSIWSHVWVEFCRNVKCGIPLDNSWLTLFQLSLCSYFQDN</sequence>
<dbReference type="AlphaFoldDB" id="A0A3M7SVP4"/>
<organism evidence="1 2">
    <name type="scientific">Brachionus plicatilis</name>
    <name type="common">Marine rotifer</name>
    <name type="synonym">Brachionus muelleri</name>
    <dbReference type="NCBI Taxonomy" id="10195"/>
    <lineage>
        <taxon>Eukaryota</taxon>
        <taxon>Metazoa</taxon>
        <taxon>Spiralia</taxon>
        <taxon>Gnathifera</taxon>
        <taxon>Rotifera</taxon>
        <taxon>Eurotatoria</taxon>
        <taxon>Monogononta</taxon>
        <taxon>Pseudotrocha</taxon>
        <taxon>Ploima</taxon>
        <taxon>Brachionidae</taxon>
        <taxon>Brachionus</taxon>
    </lineage>
</organism>
<reference evidence="1 2" key="1">
    <citation type="journal article" date="2018" name="Sci. Rep.">
        <title>Genomic signatures of local adaptation to the degree of environmental predictability in rotifers.</title>
        <authorList>
            <person name="Franch-Gras L."/>
            <person name="Hahn C."/>
            <person name="Garcia-Roger E.M."/>
            <person name="Carmona M.J."/>
            <person name="Serra M."/>
            <person name="Gomez A."/>
        </authorList>
    </citation>
    <scope>NUCLEOTIDE SEQUENCE [LARGE SCALE GENOMIC DNA]</scope>
    <source>
        <strain evidence="1">HYR1</strain>
    </source>
</reference>